<proteinExistence type="predicted"/>
<dbReference type="Proteomes" id="UP001340816">
    <property type="component" value="Chromosome"/>
</dbReference>
<reference evidence="1 2" key="1">
    <citation type="submission" date="2022-10" db="EMBL/GenBank/DDBJ databases">
        <title>The complete genomes of actinobacterial strains from the NBC collection.</title>
        <authorList>
            <person name="Joergensen T.S."/>
            <person name="Alvarez Arevalo M."/>
            <person name="Sterndorff E.B."/>
            <person name="Faurdal D."/>
            <person name="Vuksanovic O."/>
            <person name="Mourched A.-S."/>
            <person name="Charusanti P."/>
            <person name="Shaw S."/>
            <person name="Blin K."/>
            <person name="Weber T."/>
        </authorList>
    </citation>
    <scope>NUCLEOTIDE SEQUENCE [LARGE SCALE GENOMIC DNA]</scope>
    <source>
        <strain evidence="1 2">NBC 01752</strain>
    </source>
</reference>
<dbReference type="RefSeq" id="WP_326762313.1">
    <property type="nucleotide sequence ID" value="NZ_CP109135.1"/>
</dbReference>
<sequence>MPIPSSVLPDGGGSGGAYAVRWASNHYEATVQIAGIDDWL</sequence>
<name>A0ABZ1HT16_STRPH</name>
<gene>
    <name evidence="1" type="ORF">OHB35_49635</name>
</gene>
<dbReference type="EMBL" id="CP109135">
    <property type="protein sequence ID" value="WSD20672.1"/>
    <property type="molecule type" value="Genomic_DNA"/>
</dbReference>
<accession>A0ABZ1HT16</accession>
<organism evidence="1 2">
    <name type="scientific">Streptomyces phaeochromogenes</name>
    <dbReference type="NCBI Taxonomy" id="1923"/>
    <lineage>
        <taxon>Bacteria</taxon>
        <taxon>Bacillati</taxon>
        <taxon>Actinomycetota</taxon>
        <taxon>Actinomycetes</taxon>
        <taxon>Kitasatosporales</taxon>
        <taxon>Streptomycetaceae</taxon>
        <taxon>Streptomyces</taxon>
        <taxon>Streptomyces phaeochromogenes group</taxon>
    </lineage>
</organism>
<protein>
    <submittedName>
        <fullName evidence="1">Uncharacterized protein</fullName>
    </submittedName>
</protein>
<keyword evidence="2" id="KW-1185">Reference proteome</keyword>
<evidence type="ECO:0000313" key="2">
    <source>
        <dbReference type="Proteomes" id="UP001340816"/>
    </source>
</evidence>
<evidence type="ECO:0000313" key="1">
    <source>
        <dbReference type="EMBL" id="WSD20672.1"/>
    </source>
</evidence>